<keyword evidence="5" id="KW-0732">Signal</keyword>
<organism evidence="7 8">
    <name type="scientific">Sunxiuqinia elliptica</name>
    <dbReference type="NCBI Taxonomy" id="655355"/>
    <lineage>
        <taxon>Bacteria</taxon>
        <taxon>Pseudomonadati</taxon>
        <taxon>Bacteroidota</taxon>
        <taxon>Bacteroidia</taxon>
        <taxon>Marinilabiliales</taxon>
        <taxon>Prolixibacteraceae</taxon>
        <taxon>Sunxiuqinia</taxon>
    </lineage>
</organism>
<feature type="chain" id="PRO_5011577856" evidence="5">
    <location>
        <begin position="21"/>
        <end position="612"/>
    </location>
</feature>
<dbReference type="Pfam" id="PF00691">
    <property type="entry name" value="OmpA"/>
    <property type="match status" value="1"/>
</dbReference>
<keyword evidence="8" id="KW-1185">Reference proteome</keyword>
<dbReference type="Proteomes" id="UP000198964">
    <property type="component" value="Unassembled WGS sequence"/>
</dbReference>
<reference evidence="7 8" key="1">
    <citation type="submission" date="2016-10" db="EMBL/GenBank/DDBJ databases">
        <authorList>
            <person name="de Groot N.N."/>
        </authorList>
    </citation>
    <scope>NUCLEOTIDE SEQUENCE [LARGE SCALE GENOMIC DNA]</scope>
    <source>
        <strain evidence="7 8">CGMCC 1.9156</strain>
    </source>
</reference>
<feature type="domain" description="OmpA-like" evidence="6">
    <location>
        <begin position="478"/>
        <end position="600"/>
    </location>
</feature>
<dbReference type="CDD" id="cd07185">
    <property type="entry name" value="OmpA_C-like"/>
    <property type="match status" value="1"/>
</dbReference>
<dbReference type="InterPro" id="IPR006665">
    <property type="entry name" value="OmpA-like"/>
</dbReference>
<dbReference type="STRING" id="655355.SAMN05216283_1023"/>
<dbReference type="RefSeq" id="WP_093918698.1">
    <property type="nucleotide sequence ID" value="NZ_FONW01000002.1"/>
</dbReference>
<dbReference type="GO" id="GO:0009279">
    <property type="term" value="C:cell outer membrane"/>
    <property type="evidence" value="ECO:0007669"/>
    <property type="project" value="UniProtKB-SubCell"/>
</dbReference>
<evidence type="ECO:0000259" key="6">
    <source>
        <dbReference type="PROSITE" id="PS51123"/>
    </source>
</evidence>
<accession>A0A1I2E8K8</accession>
<dbReference type="PRINTS" id="PR01021">
    <property type="entry name" value="OMPADOMAIN"/>
</dbReference>
<comment type="subcellular location">
    <subcellularLocation>
        <location evidence="1">Cell outer membrane</location>
    </subcellularLocation>
</comment>
<dbReference type="SUPFAM" id="SSF103088">
    <property type="entry name" value="OmpA-like"/>
    <property type="match status" value="1"/>
</dbReference>
<dbReference type="AlphaFoldDB" id="A0A1I2E8K8"/>
<evidence type="ECO:0000256" key="2">
    <source>
        <dbReference type="ARBA" id="ARBA00023136"/>
    </source>
</evidence>
<keyword evidence="2 4" id="KW-0472">Membrane</keyword>
<dbReference type="SUPFAM" id="SSF49464">
    <property type="entry name" value="Carboxypeptidase regulatory domain-like"/>
    <property type="match status" value="1"/>
</dbReference>
<name>A0A1I2E8K8_9BACT</name>
<gene>
    <name evidence="7" type="ORF">SAMN05216283_1023</name>
</gene>
<dbReference type="PROSITE" id="PS51123">
    <property type="entry name" value="OMPA_2"/>
    <property type="match status" value="1"/>
</dbReference>
<evidence type="ECO:0000256" key="4">
    <source>
        <dbReference type="PROSITE-ProRule" id="PRU00473"/>
    </source>
</evidence>
<dbReference type="InterPro" id="IPR050330">
    <property type="entry name" value="Bact_OuterMem_StrucFunc"/>
</dbReference>
<proteinExistence type="predicted"/>
<dbReference type="PANTHER" id="PTHR30329">
    <property type="entry name" value="STATOR ELEMENT OF FLAGELLAR MOTOR COMPLEX"/>
    <property type="match status" value="1"/>
</dbReference>
<sequence>MKTKYLLAFIFILITTSGMAQKSLFEDVKMSIDTLDINTPYSDFGPAIIENELIFSSFTDDIGKKSKNQNKAFYDLFSSDLNQIGNIITPRRMLTTMISQYHEGPLTFCEKTGELFLTQSNWENPEELNIVFKKRNIRLGIVVYEKTALTWQFKEKYPFNSSEYSIAHPTINATGDTLIFVSDMPGGYGMTDLYYSAKVNGEWEDPVNLGPKVNSAGKEMFPFLNIDGSLVFSSDGHEGVGSLDLFFIDFPIRDYSARSTFGDQINSSADDFGLVIHPNQRSGYFSSNREGGAGDDDIYFLKMEDYRFNVVTLSNYTKRALTGTNVNIIDEDGKVAATGQSDETGKISVKLKVDKKYTLIASLNNYLDKVADLDLTNEGDFVEKNQKVYLDPEFMLTGQVVDILGNIPIPDAMLIVSDGSKADTIYADYQGQFSHYIEPDKDYKVDVTAYNFFGTEVEFNTLGMKPGAVDYLVQLNSLDAGSRIELKNIYYDLAKWNIRPDAAAELDRLVSVLEEYPDLQIRLESHTDSRGADDFNMELSRKRSESAFQYLVSKGIDPDRLEHVGFGETQLVNKCEDGVNCTEEEHAENRRTVVEILKAKVTRRSKGNIFYF</sequence>
<dbReference type="InterPro" id="IPR036737">
    <property type="entry name" value="OmpA-like_sf"/>
</dbReference>
<dbReference type="EMBL" id="FONW01000002">
    <property type="protein sequence ID" value="SFE89037.1"/>
    <property type="molecule type" value="Genomic_DNA"/>
</dbReference>
<evidence type="ECO:0000313" key="8">
    <source>
        <dbReference type="Proteomes" id="UP000198964"/>
    </source>
</evidence>
<protein>
    <submittedName>
        <fullName evidence="7">OmpA family protein</fullName>
    </submittedName>
</protein>
<dbReference type="PANTHER" id="PTHR30329:SF21">
    <property type="entry name" value="LIPOPROTEIN YIAD-RELATED"/>
    <property type="match status" value="1"/>
</dbReference>
<dbReference type="Gene3D" id="3.30.1330.60">
    <property type="entry name" value="OmpA-like domain"/>
    <property type="match status" value="1"/>
</dbReference>
<evidence type="ECO:0000256" key="1">
    <source>
        <dbReference type="ARBA" id="ARBA00004442"/>
    </source>
</evidence>
<dbReference type="InterPro" id="IPR008969">
    <property type="entry name" value="CarboxyPept-like_regulatory"/>
</dbReference>
<evidence type="ECO:0000256" key="5">
    <source>
        <dbReference type="SAM" id="SignalP"/>
    </source>
</evidence>
<dbReference type="InterPro" id="IPR006664">
    <property type="entry name" value="OMP_bac"/>
</dbReference>
<dbReference type="SUPFAM" id="SSF82171">
    <property type="entry name" value="DPP6 N-terminal domain-like"/>
    <property type="match status" value="1"/>
</dbReference>
<dbReference type="Pfam" id="PF07676">
    <property type="entry name" value="PD40"/>
    <property type="match status" value="1"/>
</dbReference>
<dbReference type="InterPro" id="IPR011659">
    <property type="entry name" value="WD40"/>
</dbReference>
<evidence type="ECO:0000313" key="7">
    <source>
        <dbReference type="EMBL" id="SFE89037.1"/>
    </source>
</evidence>
<evidence type="ECO:0000256" key="3">
    <source>
        <dbReference type="ARBA" id="ARBA00023237"/>
    </source>
</evidence>
<keyword evidence="3" id="KW-0998">Cell outer membrane</keyword>
<feature type="signal peptide" evidence="5">
    <location>
        <begin position="1"/>
        <end position="20"/>
    </location>
</feature>